<dbReference type="AlphaFoldDB" id="I3S1T9"/>
<protein>
    <submittedName>
        <fullName evidence="1">Uncharacterized protein</fullName>
    </submittedName>
</protein>
<sequence length="52" mass="5754">MDNIFGGSKGRSFLSVSASPSLNRLYKVSPVTFPKIVCFLSSQSQRSRVMKN</sequence>
<accession>I3S1T9</accession>
<evidence type="ECO:0000313" key="1">
    <source>
        <dbReference type="EMBL" id="AFK34231.1"/>
    </source>
</evidence>
<reference evidence="1" key="1">
    <citation type="submission" date="2012-05" db="EMBL/GenBank/DDBJ databases">
        <authorList>
            <person name="Krishnakumar V."/>
            <person name="Cheung F."/>
            <person name="Xiao Y."/>
            <person name="Chan A."/>
            <person name="Moskal W.A."/>
            <person name="Town C.D."/>
        </authorList>
    </citation>
    <scope>NUCLEOTIDE SEQUENCE</scope>
</reference>
<name>I3S1T9_LOTJA</name>
<dbReference type="EMBL" id="BT134436">
    <property type="protein sequence ID" value="AFK34231.1"/>
    <property type="molecule type" value="mRNA"/>
</dbReference>
<organism evidence="1">
    <name type="scientific">Lotus japonicus</name>
    <name type="common">Lotus corniculatus var. japonicus</name>
    <dbReference type="NCBI Taxonomy" id="34305"/>
    <lineage>
        <taxon>Eukaryota</taxon>
        <taxon>Viridiplantae</taxon>
        <taxon>Streptophyta</taxon>
        <taxon>Embryophyta</taxon>
        <taxon>Tracheophyta</taxon>
        <taxon>Spermatophyta</taxon>
        <taxon>Magnoliopsida</taxon>
        <taxon>eudicotyledons</taxon>
        <taxon>Gunneridae</taxon>
        <taxon>Pentapetalae</taxon>
        <taxon>rosids</taxon>
        <taxon>fabids</taxon>
        <taxon>Fabales</taxon>
        <taxon>Fabaceae</taxon>
        <taxon>Papilionoideae</taxon>
        <taxon>50 kb inversion clade</taxon>
        <taxon>NPAAA clade</taxon>
        <taxon>Hologalegina</taxon>
        <taxon>robinioid clade</taxon>
        <taxon>Loteae</taxon>
        <taxon>Lotus</taxon>
    </lineage>
</organism>
<proteinExistence type="evidence at transcript level"/>